<accession>A0ABX4WWC9</accession>
<comment type="caution">
    <text evidence="2">The sequence shown here is derived from an EMBL/GenBank/DDBJ whole genome shotgun (WGS) entry which is preliminary data.</text>
</comment>
<gene>
    <name evidence="2" type="ORF">AL548_016970</name>
</gene>
<dbReference type="EMBL" id="LOSH02000004">
    <property type="protein sequence ID" value="PNM67788.1"/>
    <property type="molecule type" value="Genomic_DNA"/>
</dbReference>
<organism evidence="2 3">
    <name type="scientific">Vibrio vulnificus</name>
    <dbReference type="NCBI Taxonomy" id="672"/>
    <lineage>
        <taxon>Bacteria</taxon>
        <taxon>Pseudomonadati</taxon>
        <taxon>Pseudomonadota</taxon>
        <taxon>Gammaproteobacteria</taxon>
        <taxon>Vibrionales</taxon>
        <taxon>Vibrionaceae</taxon>
        <taxon>Vibrio</taxon>
    </lineage>
</organism>
<keyword evidence="3" id="KW-1185">Reference proteome</keyword>
<dbReference type="Proteomes" id="UP000054370">
    <property type="component" value="Unassembled WGS sequence"/>
</dbReference>
<feature type="transmembrane region" description="Helical" evidence="1">
    <location>
        <begin position="12"/>
        <end position="34"/>
    </location>
</feature>
<evidence type="ECO:0000313" key="3">
    <source>
        <dbReference type="Proteomes" id="UP000054370"/>
    </source>
</evidence>
<proteinExistence type="predicted"/>
<protein>
    <submittedName>
        <fullName evidence="2">DUF3265 domain-containing protein</fullName>
    </submittedName>
</protein>
<keyword evidence="1" id="KW-0472">Membrane</keyword>
<reference evidence="2" key="1">
    <citation type="submission" date="2017-12" db="EMBL/GenBank/DDBJ databases">
        <title>FDA dAtabase for Regulatory Grade micrObial Sequences (FDA-ARGOS): Supporting development and validation of Infectious Disease Dx tests.</title>
        <authorList>
            <person name="Hoffmann M."/>
            <person name="Allard M."/>
            <person name="Evans P."/>
            <person name="Brown E."/>
            <person name="Tallon L.J."/>
            <person name="Sadzewicz L."/>
            <person name="Sengamalay N."/>
            <person name="Ott S."/>
            <person name="Godinez A."/>
            <person name="Nagaraj S."/>
            <person name="Vavikolanu K."/>
            <person name="Aluvathingal J."/>
            <person name="Nadendla S."/>
            <person name="Hobson J."/>
            <person name="Sichtig H."/>
        </authorList>
    </citation>
    <scope>NUCLEOTIDE SEQUENCE [LARGE SCALE GENOMIC DNA]</scope>
    <source>
        <strain evidence="2">FDAARGOS_118</strain>
    </source>
</reference>
<keyword evidence="1" id="KW-1133">Transmembrane helix</keyword>
<keyword evidence="1" id="KW-0812">Transmembrane</keyword>
<evidence type="ECO:0000313" key="2">
    <source>
        <dbReference type="EMBL" id="PNM67788.1"/>
    </source>
</evidence>
<evidence type="ECO:0000256" key="1">
    <source>
        <dbReference type="SAM" id="Phobius"/>
    </source>
</evidence>
<name>A0ABX4WWC9_VIBVL</name>
<sequence length="36" mass="4040">MTSCLRVIRNAWHFYYASVFVVKVVCGSFGIACLTP</sequence>